<sequence>MDIRAGLLSGSKRAAARLITMIENGDPEAIEIIKENYHKTGKARIIGVTGPPGAGKSTVTDKLAKLVRKQGKRVAIIAVDPTSPFSGGAILGDRIRMSDLNTDEGVFIRSMGTRGALGGLSKSVHGAIKVMDIFGCDYIFVETVGVGQSEIDIVKVADTVLMVMVPGLGDDIQAIKAGIMEIGDVFAINKSDREGAEKTATEIELMLDLNGMTEYRPPVKNIIAKDNKGIDELWEALESHYKYMVSSGNFDKRREKAIETEILEIFKQNLLDRVMRLQKNTEYLSELISKVFNKQLDPFNAAVELANVLNKEEGK</sequence>
<evidence type="ECO:0000256" key="3">
    <source>
        <dbReference type="ARBA" id="ARBA00022801"/>
    </source>
</evidence>
<name>A0A1M6GG26_9FIRM</name>
<keyword evidence="3" id="KW-0378">Hydrolase</keyword>
<keyword evidence="6" id="KW-0418">Kinase</keyword>
<keyword evidence="6" id="KW-0808">Transferase</keyword>
<organism evidence="6 7">
    <name type="scientific">Lutispora thermophila DSM 19022</name>
    <dbReference type="NCBI Taxonomy" id="1122184"/>
    <lineage>
        <taxon>Bacteria</taxon>
        <taxon>Bacillati</taxon>
        <taxon>Bacillota</taxon>
        <taxon>Clostridia</taxon>
        <taxon>Lutisporales</taxon>
        <taxon>Lutisporaceae</taxon>
        <taxon>Lutispora</taxon>
    </lineage>
</organism>
<dbReference type="OrthoDB" id="9778292at2"/>
<dbReference type="InterPro" id="IPR005129">
    <property type="entry name" value="GTPase_ArgK"/>
</dbReference>
<reference evidence="6 7" key="1">
    <citation type="submission" date="2016-11" db="EMBL/GenBank/DDBJ databases">
        <authorList>
            <person name="Jaros S."/>
            <person name="Januszkiewicz K."/>
            <person name="Wedrychowicz H."/>
        </authorList>
    </citation>
    <scope>NUCLEOTIDE SEQUENCE [LARGE SCALE GENOMIC DNA]</scope>
    <source>
        <strain evidence="6 7">DSM 19022</strain>
    </source>
</reference>
<evidence type="ECO:0000256" key="2">
    <source>
        <dbReference type="ARBA" id="ARBA00022741"/>
    </source>
</evidence>
<dbReference type="InterPro" id="IPR052040">
    <property type="entry name" value="GTPase/Isobutyryl-CoA_mutase"/>
</dbReference>
<dbReference type="NCBIfam" id="TIGR00750">
    <property type="entry name" value="lao"/>
    <property type="match status" value="1"/>
</dbReference>
<dbReference type="EMBL" id="FQZS01000015">
    <property type="protein sequence ID" value="SHJ08843.1"/>
    <property type="molecule type" value="Genomic_DNA"/>
</dbReference>
<evidence type="ECO:0000256" key="5">
    <source>
        <dbReference type="ARBA" id="ARBA00023186"/>
    </source>
</evidence>
<dbReference type="CDD" id="cd03114">
    <property type="entry name" value="MMAA-like"/>
    <property type="match status" value="1"/>
</dbReference>
<accession>A0A1M6GG26</accession>
<evidence type="ECO:0000313" key="7">
    <source>
        <dbReference type="Proteomes" id="UP000184442"/>
    </source>
</evidence>
<dbReference type="GO" id="GO:0005525">
    <property type="term" value="F:GTP binding"/>
    <property type="evidence" value="ECO:0007669"/>
    <property type="project" value="UniProtKB-KW"/>
</dbReference>
<gene>
    <name evidence="6" type="ORF">SAMN02745176_02372</name>
</gene>
<dbReference type="PANTHER" id="PTHR43087:SF1">
    <property type="entry name" value="LAO_AO TRANSPORT SYSTEM ATPASE"/>
    <property type="match status" value="1"/>
</dbReference>
<protein>
    <submittedName>
        <fullName evidence="6">LAO/AO transport system kinase</fullName>
    </submittedName>
</protein>
<dbReference type="Gene3D" id="3.40.50.300">
    <property type="entry name" value="P-loop containing nucleotide triphosphate hydrolases"/>
    <property type="match status" value="1"/>
</dbReference>
<comment type="similarity">
    <text evidence="1">Belongs to the SIMIBI class G3E GTPase family. ArgK/MeaB subfamily.</text>
</comment>
<dbReference type="AlphaFoldDB" id="A0A1M6GG26"/>
<keyword evidence="4" id="KW-0342">GTP-binding</keyword>
<dbReference type="PANTHER" id="PTHR43087">
    <property type="entry name" value="LYSINE/ARGININE/ORNITHINE TRANSPORT SYSTEM KINASE"/>
    <property type="match status" value="1"/>
</dbReference>
<proteinExistence type="inferred from homology"/>
<dbReference type="Pfam" id="PF03308">
    <property type="entry name" value="MeaB"/>
    <property type="match status" value="1"/>
</dbReference>
<dbReference type="SUPFAM" id="SSF52540">
    <property type="entry name" value="P-loop containing nucleoside triphosphate hydrolases"/>
    <property type="match status" value="1"/>
</dbReference>
<dbReference type="GO" id="GO:0003924">
    <property type="term" value="F:GTPase activity"/>
    <property type="evidence" value="ECO:0007669"/>
    <property type="project" value="InterPro"/>
</dbReference>
<keyword evidence="7" id="KW-1185">Reference proteome</keyword>
<evidence type="ECO:0000256" key="4">
    <source>
        <dbReference type="ARBA" id="ARBA00023134"/>
    </source>
</evidence>
<dbReference type="InterPro" id="IPR027417">
    <property type="entry name" value="P-loop_NTPase"/>
</dbReference>
<evidence type="ECO:0000256" key="1">
    <source>
        <dbReference type="ARBA" id="ARBA00009625"/>
    </source>
</evidence>
<dbReference type="STRING" id="1122184.SAMN02745176_02372"/>
<dbReference type="Proteomes" id="UP000184442">
    <property type="component" value="Unassembled WGS sequence"/>
</dbReference>
<keyword evidence="5" id="KW-0143">Chaperone</keyword>
<evidence type="ECO:0000313" key="6">
    <source>
        <dbReference type="EMBL" id="SHJ08843.1"/>
    </source>
</evidence>
<keyword evidence="2" id="KW-0547">Nucleotide-binding</keyword>
<dbReference type="RefSeq" id="WP_073026411.1">
    <property type="nucleotide sequence ID" value="NZ_FQZS01000015.1"/>
</dbReference>
<dbReference type="GO" id="GO:0016301">
    <property type="term" value="F:kinase activity"/>
    <property type="evidence" value="ECO:0007669"/>
    <property type="project" value="UniProtKB-KW"/>
</dbReference>